<dbReference type="OrthoDB" id="7406594at2"/>
<keyword evidence="4" id="KW-1185">Reference proteome</keyword>
<evidence type="ECO:0000313" key="3">
    <source>
        <dbReference type="EMBL" id="KHL24564.1"/>
    </source>
</evidence>
<dbReference type="Proteomes" id="UP000030988">
    <property type="component" value="Unassembled WGS sequence"/>
</dbReference>
<evidence type="ECO:0000256" key="1">
    <source>
        <dbReference type="SAM" id="MobiDB-lite"/>
    </source>
</evidence>
<dbReference type="RefSeq" id="WP_039097014.1">
    <property type="nucleotide sequence ID" value="NZ_JTDN01000002.1"/>
</dbReference>
<evidence type="ECO:0000313" key="4">
    <source>
        <dbReference type="Proteomes" id="UP000030988"/>
    </source>
</evidence>
<proteinExistence type="predicted"/>
<feature type="signal peptide" evidence="2">
    <location>
        <begin position="1"/>
        <end position="33"/>
    </location>
</feature>
<feature type="chain" id="PRO_5002088033" evidence="2">
    <location>
        <begin position="34"/>
        <end position="313"/>
    </location>
</feature>
<feature type="region of interest" description="Disordered" evidence="1">
    <location>
        <begin position="44"/>
        <end position="63"/>
    </location>
</feature>
<dbReference type="AlphaFoldDB" id="A0A0B2BT02"/>
<organism evidence="3 4">
    <name type="scientific">Croceibacterium mercuriale</name>
    <dbReference type="NCBI Taxonomy" id="1572751"/>
    <lineage>
        <taxon>Bacteria</taxon>
        <taxon>Pseudomonadati</taxon>
        <taxon>Pseudomonadota</taxon>
        <taxon>Alphaproteobacteria</taxon>
        <taxon>Sphingomonadales</taxon>
        <taxon>Erythrobacteraceae</taxon>
        <taxon>Croceibacterium</taxon>
    </lineage>
</organism>
<accession>A0A0B2BT02</accession>
<dbReference type="EMBL" id="JTDN01000002">
    <property type="protein sequence ID" value="KHL24564.1"/>
    <property type="molecule type" value="Genomic_DNA"/>
</dbReference>
<name>A0A0B2BT02_9SPHN</name>
<comment type="caution">
    <text evidence="3">The sequence shown here is derived from an EMBL/GenBank/DDBJ whole genome shotgun (WGS) entry which is preliminary data.</text>
</comment>
<keyword evidence="2" id="KW-0732">Signal</keyword>
<sequence length="313" mass="32717">MQMLVRASALRNFPSMAAALVAALAIGVAPAVAQGARPAAASAQGARAADAPRNGSAPALPTGPASSLTYPDIAGLVEDAGIVAVVQVRRQAVVDAARAPGLAAGRARLYLETTTQALLAAPTPVGQELSFLADVPLTDRGRVPKLRKQRFVIFADTVPGRAGQLQLVQPDAMMPADPAFEARLRQVITQFADGDVPPPVTGVRHVLYTPGNLAGESETQMIVETATGVPASISVIRRPNMAPQWGVSWSEIIDQSATPPAPDTPGWYRLACGLPRELANDAFLTGPGSDRQRARADYQVVLDALGPCTRTRT</sequence>
<gene>
    <name evidence="3" type="ORF">PK98_11290</name>
</gene>
<feature type="compositionally biased region" description="Low complexity" evidence="1">
    <location>
        <begin position="44"/>
        <end position="53"/>
    </location>
</feature>
<reference evidence="3 4" key="1">
    <citation type="submission" date="2014-11" db="EMBL/GenBank/DDBJ databases">
        <title>Draft genome sequence of Kirrobacter mercurialis.</title>
        <authorList>
            <person name="Coil D.A."/>
            <person name="Eisen J.A."/>
        </authorList>
    </citation>
    <scope>NUCLEOTIDE SEQUENCE [LARGE SCALE GENOMIC DNA]</scope>
    <source>
        <strain evidence="3 4">Coronado</strain>
    </source>
</reference>
<protein>
    <submittedName>
        <fullName evidence="3">Uncharacterized protein</fullName>
    </submittedName>
</protein>
<evidence type="ECO:0000256" key="2">
    <source>
        <dbReference type="SAM" id="SignalP"/>
    </source>
</evidence>